<evidence type="ECO:0000313" key="4">
    <source>
        <dbReference type="Proteomes" id="UP000196084"/>
    </source>
</evidence>
<accession>A0A202E6M5</accession>
<keyword evidence="2" id="KW-1133">Transmembrane helix</keyword>
<feature type="transmembrane region" description="Helical" evidence="2">
    <location>
        <begin position="23"/>
        <end position="48"/>
    </location>
</feature>
<keyword evidence="4" id="KW-1185">Reference proteome</keyword>
<proteinExistence type="predicted"/>
<dbReference type="InterPro" id="IPR055693">
    <property type="entry name" value="DUF7269"/>
</dbReference>
<feature type="compositionally biased region" description="Low complexity" evidence="1">
    <location>
        <begin position="223"/>
        <end position="257"/>
    </location>
</feature>
<dbReference type="Pfam" id="PF23933">
    <property type="entry name" value="DUF7269"/>
    <property type="match status" value="1"/>
</dbReference>
<dbReference type="Proteomes" id="UP000196084">
    <property type="component" value="Unassembled WGS sequence"/>
</dbReference>
<sequence>MSDRSIPIWRPRAWLRTVDSERLATAVLAGGLLITMAALILGGFVQYGSGTVSILYSLAILLPAIGVLLVLGALWWGLSALKPTEPRLAGADPPEWGTTRTNQRVARETIWTLERATSNWYHCRDEGATDEVRERLTAGAIRALRSTCGLERERTREAVQRGTWTDDPVAGAFLAADLSQPLGERLRAMIDPGAAFDRRLRRTLAAIDSIADDPQWQPPVAGEELSPESTPETATESTTSTATTQPTSLEATATETRTSTRADSSERLQEVSQ</sequence>
<keyword evidence="2" id="KW-0472">Membrane</keyword>
<feature type="compositionally biased region" description="Basic and acidic residues" evidence="1">
    <location>
        <begin position="258"/>
        <end position="273"/>
    </location>
</feature>
<reference evidence="3 4" key="1">
    <citation type="submission" date="2017-02" db="EMBL/GenBank/DDBJ databases">
        <title>Natronthermophilus aegyptiacus gen. nov.,sp. nov., an aerobic, extremely halophilic alkalithermophilic archaeon isolated from the athalassohaline Wadi An Natrun, Egypt.</title>
        <authorList>
            <person name="Zhao B."/>
        </authorList>
    </citation>
    <scope>NUCLEOTIDE SEQUENCE [LARGE SCALE GENOMIC DNA]</scope>
    <source>
        <strain evidence="3 4">CGMCC 1.3597</strain>
    </source>
</reference>
<feature type="region of interest" description="Disordered" evidence="1">
    <location>
        <begin position="210"/>
        <end position="273"/>
    </location>
</feature>
<gene>
    <name evidence="3" type="ORF">B2G88_15935</name>
</gene>
<dbReference type="EMBL" id="MWPH01000003">
    <property type="protein sequence ID" value="OVE83899.1"/>
    <property type="molecule type" value="Genomic_DNA"/>
</dbReference>
<dbReference type="RefSeq" id="WP_087715306.1">
    <property type="nucleotide sequence ID" value="NZ_MWPH01000003.1"/>
</dbReference>
<keyword evidence="2" id="KW-0812">Transmembrane</keyword>
<name>A0A202E6M5_9EURY</name>
<protein>
    <submittedName>
        <fullName evidence="3">Uncharacterized protein</fullName>
    </submittedName>
</protein>
<feature type="transmembrane region" description="Helical" evidence="2">
    <location>
        <begin position="54"/>
        <end position="78"/>
    </location>
</feature>
<organism evidence="3 4">
    <name type="scientific">Natronolimnobius baerhuensis</name>
    <dbReference type="NCBI Taxonomy" id="253108"/>
    <lineage>
        <taxon>Archaea</taxon>
        <taxon>Methanobacteriati</taxon>
        <taxon>Methanobacteriota</taxon>
        <taxon>Stenosarchaea group</taxon>
        <taxon>Halobacteria</taxon>
        <taxon>Halobacteriales</taxon>
        <taxon>Natrialbaceae</taxon>
        <taxon>Natronolimnobius</taxon>
    </lineage>
</organism>
<evidence type="ECO:0000313" key="3">
    <source>
        <dbReference type="EMBL" id="OVE83899.1"/>
    </source>
</evidence>
<comment type="caution">
    <text evidence="3">The sequence shown here is derived from an EMBL/GenBank/DDBJ whole genome shotgun (WGS) entry which is preliminary data.</text>
</comment>
<evidence type="ECO:0000256" key="1">
    <source>
        <dbReference type="SAM" id="MobiDB-lite"/>
    </source>
</evidence>
<evidence type="ECO:0000256" key="2">
    <source>
        <dbReference type="SAM" id="Phobius"/>
    </source>
</evidence>
<dbReference type="OrthoDB" id="31512at2157"/>
<dbReference type="AlphaFoldDB" id="A0A202E6M5"/>